<evidence type="ECO:0000256" key="5">
    <source>
        <dbReference type="ARBA" id="ARBA00022692"/>
    </source>
</evidence>
<sequence length="1303" mass="143925">MFLTGCGAVLSIDATITRTSGLPGGQSEAKWSRTRTPFLSYAVTGQSVPKNTRQTDRNKNSSQGNLASFAWTCLAHGLNGRQGAQQRAVVWVTSQGWRSRPPLHPGPAGATAVSAEPSGGGNMTDAGKSEAVAAGGMKKAGAGKLEAEEVVVVLIAAPRPAGRRQQRVQLPTWTEARWSSIRKSSRPKKPGKMLEVRAWAEKDSWCQDPPEVLLISAEELEKALISQTLFPQKAAGRTALGHLGQVLHDPLGSEHLCTLKEESFKCHEQIDVVALLKLLESKHMVHSPFSFSLPVTSLSLSQRAQSRAESDSLKLLIDEMRFQSISVREARSGAHALRTPRSDWESFHRRIWNQDQKGFPLWSGSAEDDAPHCGASLPVIFGIICFLGIIGNCIVIYTILKKTKCRAKQTVPDIFILNLSIVDLMFLLGMPFLIHQLLGNGTWHFGAAMCTVITALDSNSQIVSTYILTAMTLDRYLATVHPIRFNHIRTPYVAVLVIGLVWVLSMFTIIPVWMYTGLMPLPDGLVACALLLPDLVNDTYWFTLYQFFLAFAIPLVIICWGFFKILQHMSASVAPLPPRSLRVRTRKVTRMAVAICLAFFTCWAPYYILQLIHLGVQNPSIAFSYAYNIAISMGYANSCINPFLYIVLSETFKRHFLRAVRPINRKFRVNPSTTDSVSMRIVPEGAQQEQGSREMLPSNDPPHCRSAMQHDVTAVTLSSVLCSSSCDKSVSRGRVAPPVKCKKGSSVQAFGCQEPLALILQTLRRSRRCAGVVGIPLRCKDAVLRMLCSALVGMFEELCERLMSAVGRPNFPFASSSIRRPELFDLLPSTPVLPPAAPLDWPSSQMSFLTFVLTVFSDPLEPGNNVALLPSYQHNSYYQLLQIEHWLPGLQRVFCCYVTHSSGLLLNPSCSGVVDQTLSTPLVLQGRGLALEETLAQVFVSLLNQGTSAKEAFCSGSLLAWRELSYLRCVPEALAQTGGFQNHLMMMKTGMGGSAESDKEEMLLEEGDTKLPLLLSPLFCEDLRERSARVQPNKVKQTLLVNKQHHKEQGTEQTEHINIVGKHTSNRATGRPQRNNVASLVEKDVSSLGTHFVLWHQIHAAVIVAVPLAIHRVPTHRGRTGNLVGEVSQQDDEFGLKAVSGKRKKTPNIAQRALFAKRASTGTDSSPTFAYLTEALEVEDEDVRQRPQAHLHHALLQLLTVRTLPGVVWSKLKSNYLNNITQLEAFVQGAVVLLQVLLLLAPHTLCVFHHLLMDAAKQTEANTVLTSLLHMRGGFEVLVVDFQQGVALHRCTVFRLEHYLCYV</sequence>
<keyword evidence="11" id="KW-0325">Glycoprotein</keyword>
<evidence type="ECO:0000313" key="19">
    <source>
        <dbReference type="Proteomes" id="UP000250572"/>
    </source>
</evidence>
<dbReference type="STRING" id="33528.ENSGAFP00000014827"/>
<dbReference type="PRINTS" id="PR01783">
    <property type="entry name" value="MCHRECEPTOR"/>
</dbReference>
<evidence type="ECO:0000256" key="2">
    <source>
        <dbReference type="ARBA" id="ARBA00011509"/>
    </source>
</evidence>
<evidence type="ECO:0000256" key="14">
    <source>
        <dbReference type="ARBA" id="ARBA00033115"/>
    </source>
</evidence>
<evidence type="ECO:0000256" key="8">
    <source>
        <dbReference type="ARBA" id="ARBA00023136"/>
    </source>
</evidence>
<protein>
    <recommendedName>
        <fullName evidence="3">Melanin-concentrating hormone receptor 1</fullName>
    </recommendedName>
    <alternativeName>
        <fullName evidence="14">G-protein coupled receptor 24</fullName>
    </alternativeName>
    <alternativeName>
        <fullName evidence="13">MCH-1R</fullName>
    </alternativeName>
</protein>
<dbReference type="PANTHER" id="PTHR24229">
    <property type="entry name" value="NEUROPEPTIDES RECEPTOR"/>
    <property type="match status" value="1"/>
</dbReference>
<keyword evidence="8 16" id="KW-0472">Membrane</keyword>
<keyword evidence="12" id="KW-0807">Transducer</keyword>
<gene>
    <name evidence="18" type="ORF">CCH79_00012489</name>
</gene>
<feature type="region of interest" description="Disordered" evidence="15">
    <location>
        <begin position="98"/>
        <end position="124"/>
    </location>
</feature>
<dbReference type="FunFam" id="1.20.1070.10:FF:000115">
    <property type="entry name" value="Melanin-concentrating hormone receptor 1"/>
    <property type="match status" value="1"/>
</dbReference>
<keyword evidence="5 16" id="KW-0812">Transmembrane</keyword>
<dbReference type="GO" id="GO:0030273">
    <property type="term" value="F:melanin-concentrating hormone receptor activity"/>
    <property type="evidence" value="ECO:0007669"/>
    <property type="project" value="InterPro"/>
</dbReference>
<comment type="subunit">
    <text evidence="2">Interacts with NCDN.</text>
</comment>
<feature type="domain" description="G-protein coupled receptors family 1 profile" evidence="17">
    <location>
        <begin position="391"/>
        <end position="645"/>
    </location>
</feature>
<dbReference type="EMBL" id="NHOQ01000158">
    <property type="protein sequence ID" value="PWA32711.1"/>
    <property type="molecule type" value="Genomic_DNA"/>
</dbReference>
<accession>A0A315WA56</accession>
<evidence type="ECO:0000256" key="11">
    <source>
        <dbReference type="ARBA" id="ARBA00023180"/>
    </source>
</evidence>
<feature type="transmembrane region" description="Helical" evidence="16">
    <location>
        <begin position="492"/>
        <end position="515"/>
    </location>
</feature>
<feature type="transmembrane region" description="Helical" evidence="16">
    <location>
        <begin position="540"/>
        <end position="563"/>
    </location>
</feature>
<keyword evidence="9" id="KW-1015">Disulfide bond</keyword>
<evidence type="ECO:0000256" key="16">
    <source>
        <dbReference type="SAM" id="Phobius"/>
    </source>
</evidence>
<evidence type="ECO:0000256" key="1">
    <source>
        <dbReference type="ARBA" id="ARBA00004651"/>
    </source>
</evidence>
<evidence type="ECO:0000256" key="15">
    <source>
        <dbReference type="SAM" id="MobiDB-lite"/>
    </source>
</evidence>
<proteinExistence type="predicted"/>
<dbReference type="PROSITE" id="PS50262">
    <property type="entry name" value="G_PROTEIN_RECEP_F1_2"/>
    <property type="match status" value="1"/>
</dbReference>
<comment type="subcellular location">
    <subcellularLocation>
        <location evidence="1">Cell membrane</location>
        <topology evidence="1">Multi-pass membrane protein</topology>
    </subcellularLocation>
</comment>
<dbReference type="SUPFAM" id="SSF81321">
    <property type="entry name" value="Family A G protein-coupled receptor-like"/>
    <property type="match status" value="1"/>
</dbReference>
<dbReference type="GO" id="GO:0043005">
    <property type="term" value="C:neuron projection"/>
    <property type="evidence" value="ECO:0007669"/>
    <property type="project" value="TreeGrafter"/>
</dbReference>
<dbReference type="Pfam" id="PF00001">
    <property type="entry name" value="7tm_1"/>
    <property type="match status" value="1"/>
</dbReference>
<dbReference type="PRINTS" id="PR00237">
    <property type="entry name" value="GPCRRHODOPSN"/>
</dbReference>
<dbReference type="InterPro" id="IPR008361">
    <property type="entry name" value="MCH_rcpt"/>
</dbReference>
<dbReference type="Gene3D" id="1.20.1070.10">
    <property type="entry name" value="Rhodopsin 7-helix transmembrane proteins"/>
    <property type="match status" value="1"/>
</dbReference>
<feature type="transmembrane region" description="Helical" evidence="16">
    <location>
        <begin position="412"/>
        <end position="434"/>
    </location>
</feature>
<reference evidence="18 19" key="1">
    <citation type="journal article" date="2018" name="G3 (Bethesda)">
        <title>A High-Quality Reference Genome for the Invasive Mosquitofish Gambusia affinis Using a Chicago Library.</title>
        <authorList>
            <person name="Hoffberg S.L."/>
            <person name="Troendle N.J."/>
            <person name="Glenn T.C."/>
            <person name="Mahmud O."/>
            <person name="Louha S."/>
            <person name="Chalopin D."/>
            <person name="Bennetzen J.L."/>
            <person name="Mauricio R."/>
        </authorList>
    </citation>
    <scope>NUCLEOTIDE SEQUENCE [LARGE SCALE GENOMIC DNA]</scope>
    <source>
        <strain evidence="18">NE01/NJP1002.9</strain>
        <tissue evidence="18">Muscle</tissue>
    </source>
</reference>
<keyword evidence="4" id="KW-1003">Cell membrane</keyword>
<keyword evidence="10" id="KW-0675">Receptor</keyword>
<feature type="transmembrane region" description="Helical" evidence="16">
    <location>
        <begin position="379"/>
        <end position="400"/>
    </location>
</feature>
<evidence type="ECO:0000256" key="3">
    <source>
        <dbReference type="ARBA" id="ARBA00022022"/>
    </source>
</evidence>
<evidence type="ECO:0000256" key="9">
    <source>
        <dbReference type="ARBA" id="ARBA00023157"/>
    </source>
</evidence>
<comment type="caution">
    <text evidence="18">The sequence shown here is derived from an EMBL/GenBank/DDBJ whole genome shotgun (WGS) entry which is preliminary data.</text>
</comment>
<dbReference type="GO" id="GO:0042923">
    <property type="term" value="F:neuropeptide binding"/>
    <property type="evidence" value="ECO:0007669"/>
    <property type="project" value="TreeGrafter"/>
</dbReference>
<dbReference type="PRINTS" id="PR01507">
    <property type="entry name" value="MCH1RECEPTOR"/>
</dbReference>
<evidence type="ECO:0000256" key="4">
    <source>
        <dbReference type="ARBA" id="ARBA00022475"/>
    </source>
</evidence>
<evidence type="ECO:0000256" key="13">
    <source>
        <dbReference type="ARBA" id="ARBA00032830"/>
    </source>
</evidence>
<evidence type="ECO:0000256" key="12">
    <source>
        <dbReference type="ARBA" id="ARBA00023224"/>
    </source>
</evidence>
<feature type="transmembrane region" description="Helical" evidence="16">
    <location>
        <begin position="588"/>
        <end position="609"/>
    </location>
</feature>
<feature type="transmembrane region" description="Helical" evidence="16">
    <location>
        <begin position="446"/>
        <end position="471"/>
    </location>
</feature>
<evidence type="ECO:0000259" key="17">
    <source>
        <dbReference type="PROSITE" id="PS50262"/>
    </source>
</evidence>
<evidence type="ECO:0000256" key="6">
    <source>
        <dbReference type="ARBA" id="ARBA00022989"/>
    </source>
</evidence>
<evidence type="ECO:0000256" key="7">
    <source>
        <dbReference type="ARBA" id="ARBA00023040"/>
    </source>
</evidence>
<evidence type="ECO:0000313" key="18">
    <source>
        <dbReference type="EMBL" id="PWA32711.1"/>
    </source>
</evidence>
<organism evidence="18 19">
    <name type="scientific">Gambusia affinis</name>
    <name type="common">Western mosquitofish</name>
    <name type="synonym">Heterandria affinis</name>
    <dbReference type="NCBI Taxonomy" id="33528"/>
    <lineage>
        <taxon>Eukaryota</taxon>
        <taxon>Metazoa</taxon>
        <taxon>Chordata</taxon>
        <taxon>Craniata</taxon>
        <taxon>Vertebrata</taxon>
        <taxon>Euteleostomi</taxon>
        <taxon>Actinopterygii</taxon>
        <taxon>Neopterygii</taxon>
        <taxon>Teleostei</taxon>
        <taxon>Neoteleostei</taxon>
        <taxon>Acanthomorphata</taxon>
        <taxon>Ovalentaria</taxon>
        <taxon>Atherinomorphae</taxon>
        <taxon>Cyprinodontiformes</taxon>
        <taxon>Poeciliidae</taxon>
        <taxon>Poeciliinae</taxon>
        <taxon>Gambusia</taxon>
    </lineage>
</organism>
<dbReference type="CDD" id="cd15338">
    <property type="entry name" value="7tmA_MCHR1"/>
    <property type="match status" value="1"/>
</dbReference>
<dbReference type="InterPro" id="IPR004047">
    <property type="entry name" value="MCHR1"/>
</dbReference>
<dbReference type="InterPro" id="IPR000276">
    <property type="entry name" value="GPCR_Rhodpsn"/>
</dbReference>
<dbReference type="Proteomes" id="UP000250572">
    <property type="component" value="Unassembled WGS sequence"/>
</dbReference>
<name>A0A315WA56_GAMAF</name>
<dbReference type="GO" id="GO:0005886">
    <property type="term" value="C:plasma membrane"/>
    <property type="evidence" value="ECO:0007669"/>
    <property type="project" value="UniProtKB-SubCell"/>
</dbReference>
<dbReference type="PANTHER" id="PTHR24229:SF90">
    <property type="entry name" value="MELANIN-CONCENTRATING HORMONE RECEPTOR 1"/>
    <property type="match status" value="1"/>
</dbReference>
<dbReference type="InterPro" id="IPR017452">
    <property type="entry name" value="GPCR_Rhodpsn_7TM"/>
</dbReference>
<keyword evidence="6 16" id="KW-1133">Transmembrane helix</keyword>
<keyword evidence="19" id="KW-1185">Reference proteome</keyword>
<dbReference type="GO" id="GO:0007218">
    <property type="term" value="P:neuropeptide signaling pathway"/>
    <property type="evidence" value="ECO:0007669"/>
    <property type="project" value="InterPro"/>
</dbReference>
<evidence type="ECO:0000256" key="10">
    <source>
        <dbReference type="ARBA" id="ARBA00023170"/>
    </source>
</evidence>
<keyword evidence="7" id="KW-0297">G-protein coupled receptor</keyword>